<proteinExistence type="predicted"/>
<dbReference type="Proteomes" id="UP000048926">
    <property type="component" value="Unassembled WGS sequence"/>
</dbReference>
<reference evidence="2" key="1">
    <citation type="submission" date="2015-07" db="EMBL/GenBank/DDBJ databases">
        <authorList>
            <person name="Rodrigo-Torres Lidia"/>
            <person name="Arahal R.David."/>
        </authorList>
    </citation>
    <scope>NUCLEOTIDE SEQUENCE [LARGE SCALE GENOMIC DNA]</scope>
    <source>
        <strain evidence="2">CECT 4801</strain>
    </source>
</reference>
<dbReference type="Gene3D" id="2.60.200.60">
    <property type="match status" value="1"/>
</dbReference>
<dbReference type="CDD" id="cd14738">
    <property type="entry name" value="PAAR_2"/>
    <property type="match status" value="1"/>
</dbReference>
<protein>
    <recommendedName>
        <fullName evidence="3">Zn-binding protein involved in type VI secretion</fullName>
    </recommendedName>
</protein>
<evidence type="ECO:0000313" key="2">
    <source>
        <dbReference type="Proteomes" id="UP000048926"/>
    </source>
</evidence>
<keyword evidence="2" id="KW-1185">Reference proteome</keyword>
<dbReference type="AlphaFoldDB" id="A0A0M6XW42"/>
<dbReference type="RefSeq" id="WP_031268781.1">
    <property type="nucleotide sequence ID" value="NZ_CP045617.1"/>
</dbReference>
<evidence type="ECO:0000313" key="1">
    <source>
        <dbReference type="EMBL" id="CTQ42061.1"/>
    </source>
</evidence>
<dbReference type="Pfam" id="PF05488">
    <property type="entry name" value="PAAR_motif"/>
    <property type="match status" value="1"/>
</dbReference>
<evidence type="ECO:0008006" key="3">
    <source>
        <dbReference type="Google" id="ProtNLM"/>
    </source>
</evidence>
<dbReference type="InterPro" id="IPR008727">
    <property type="entry name" value="PAAR_motif"/>
</dbReference>
<dbReference type="EMBL" id="CXST01000001">
    <property type="protein sequence ID" value="CTQ42061.1"/>
    <property type="molecule type" value="Genomic_DNA"/>
</dbReference>
<name>A0A0M6XW42_9HYPH</name>
<gene>
    <name evidence="1" type="ORF">LAL4801_00481</name>
</gene>
<dbReference type="STRING" id="187304.B0E33_27685"/>
<dbReference type="OrthoDB" id="197187at2"/>
<accession>A0A0M6XW42</accession>
<sequence length="98" mass="9954">MTRPAARLGDFHMCPMTPVPPGLPIAPPCKINVLIGKRPAARMTDLCVCVGPPPANVDPIIMGSLTVLIGSLPAARIGDPTAKGGAITTGEFTVLIGG</sequence>
<organism evidence="1 2">
    <name type="scientific">Roseibium aggregatum</name>
    <dbReference type="NCBI Taxonomy" id="187304"/>
    <lineage>
        <taxon>Bacteria</taxon>
        <taxon>Pseudomonadati</taxon>
        <taxon>Pseudomonadota</taxon>
        <taxon>Alphaproteobacteria</taxon>
        <taxon>Hyphomicrobiales</taxon>
        <taxon>Stappiaceae</taxon>
        <taxon>Roseibium</taxon>
    </lineage>
</organism>